<dbReference type="PANTHER" id="PTHR23419:SF8">
    <property type="entry name" value="FI09726P"/>
    <property type="match status" value="1"/>
</dbReference>
<sequence length="107" mass="12311">MEGYIQVVTAIAKRENAEKIANALVEKRLAACVQILGPIVSTYWWKDNIETAEEWLCVIKSKKDVYEELEKSIKEIHPYETPEIFALPVVAGSKDYLKWLSNEVKKK</sequence>
<dbReference type="AlphaFoldDB" id="A0A7G9Z0P7"/>
<dbReference type="InterPro" id="IPR004323">
    <property type="entry name" value="Ion_tolerance_CutA"/>
</dbReference>
<protein>
    <submittedName>
        <fullName evidence="2">Divalent-cation tolerance protein CutA</fullName>
    </submittedName>
</protein>
<accession>A0A7G9Z0P7</accession>
<gene>
    <name evidence="2" type="primary">cutA</name>
    <name evidence="2" type="ORF">ALDDBJOO_00007</name>
</gene>
<dbReference type="GO" id="GO:0010038">
    <property type="term" value="P:response to metal ion"/>
    <property type="evidence" value="ECO:0007669"/>
    <property type="project" value="InterPro"/>
</dbReference>
<reference evidence="2" key="1">
    <citation type="submission" date="2020-06" db="EMBL/GenBank/DDBJ databases">
        <title>Unique genomic features of the anaerobic methanotrophic archaea.</title>
        <authorList>
            <person name="Chadwick G.L."/>
            <person name="Skennerton C.T."/>
            <person name="Laso-Perez R."/>
            <person name="Leu A.O."/>
            <person name="Speth D.R."/>
            <person name="Yu H."/>
            <person name="Morgan-Lang C."/>
            <person name="Hatzenpichler R."/>
            <person name="Goudeau D."/>
            <person name="Malmstrom R."/>
            <person name="Brazelton W.J."/>
            <person name="Woyke T."/>
            <person name="Hallam S.J."/>
            <person name="Tyson G.W."/>
            <person name="Wegener G."/>
            <person name="Boetius A."/>
            <person name="Orphan V."/>
        </authorList>
    </citation>
    <scope>NUCLEOTIDE SEQUENCE</scope>
</reference>
<evidence type="ECO:0000313" key="2">
    <source>
        <dbReference type="EMBL" id="QNO53831.1"/>
    </source>
</evidence>
<dbReference type="InterPro" id="IPR011322">
    <property type="entry name" value="N-reg_PII-like_a/b"/>
</dbReference>
<dbReference type="Gene3D" id="3.30.70.120">
    <property type="match status" value="1"/>
</dbReference>
<dbReference type="Pfam" id="PF03091">
    <property type="entry name" value="CutA1"/>
    <property type="match status" value="1"/>
</dbReference>
<dbReference type="EMBL" id="MT631553">
    <property type="protein sequence ID" value="QNO53831.1"/>
    <property type="molecule type" value="Genomic_DNA"/>
</dbReference>
<comment type="similarity">
    <text evidence="1">Belongs to the CutA family.</text>
</comment>
<dbReference type="PANTHER" id="PTHR23419">
    <property type="entry name" value="DIVALENT CATION TOLERANCE CUTA-RELATED"/>
    <property type="match status" value="1"/>
</dbReference>
<evidence type="ECO:0000256" key="1">
    <source>
        <dbReference type="ARBA" id="ARBA00010169"/>
    </source>
</evidence>
<name>A0A7G9Z0P7_9EURY</name>
<dbReference type="InterPro" id="IPR015867">
    <property type="entry name" value="N-reg_PII/ATP_PRibTrfase_C"/>
</dbReference>
<dbReference type="SUPFAM" id="SSF54913">
    <property type="entry name" value="GlnB-like"/>
    <property type="match status" value="1"/>
</dbReference>
<dbReference type="GO" id="GO:0005507">
    <property type="term" value="F:copper ion binding"/>
    <property type="evidence" value="ECO:0007669"/>
    <property type="project" value="TreeGrafter"/>
</dbReference>
<proteinExistence type="inferred from homology"/>
<organism evidence="2">
    <name type="scientific">Candidatus Methanophagaceae archaeon ANME-1 ERB6</name>
    <dbReference type="NCBI Taxonomy" id="2759912"/>
    <lineage>
        <taxon>Archaea</taxon>
        <taxon>Methanobacteriati</taxon>
        <taxon>Methanobacteriota</taxon>
        <taxon>Stenosarchaea group</taxon>
        <taxon>Methanomicrobia</taxon>
        <taxon>Candidatus Methanophagales</taxon>
        <taxon>Candidatus Methanophagaceae</taxon>
    </lineage>
</organism>